<gene>
    <name evidence="11" type="ORF">HMPREF0201_04356</name>
</gene>
<accession>S3IH40</accession>
<dbReference type="Pfam" id="PF02369">
    <property type="entry name" value="Big_1"/>
    <property type="match status" value="5"/>
</dbReference>
<dbReference type="InterPro" id="IPR036779">
    <property type="entry name" value="LysM_dom_sf"/>
</dbReference>
<feature type="domain" description="Big-1" evidence="9">
    <location>
        <begin position="851"/>
        <end position="945"/>
    </location>
</feature>
<evidence type="ECO:0000256" key="8">
    <source>
        <dbReference type="ARBA" id="ARBA00029955"/>
    </source>
</evidence>
<keyword evidence="4" id="KW-0843">Virulence</keyword>
<organism evidence="11 12">
    <name type="scientific">Cedecea davisae DSM 4568</name>
    <dbReference type="NCBI Taxonomy" id="566551"/>
    <lineage>
        <taxon>Bacteria</taxon>
        <taxon>Pseudomonadati</taxon>
        <taxon>Pseudomonadota</taxon>
        <taxon>Gammaproteobacteria</taxon>
        <taxon>Enterobacterales</taxon>
        <taxon>Enterobacteriaceae</taxon>
        <taxon>Cedecea</taxon>
    </lineage>
</organism>
<dbReference type="InterPro" id="IPR003535">
    <property type="entry name" value="Intimin/invasin_bac"/>
</dbReference>
<dbReference type="OrthoDB" id="8320584at2"/>
<feature type="domain" description="LysM" evidence="10">
    <location>
        <begin position="70"/>
        <end position="118"/>
    </location>
</feature>
<feature type="domain" description="Big-1" evidence="9">
    <location>
        <begin position="653"/>
        <end position="743"/>
    </location>
</feature>
<dbReference type="EMBL" id="ATDT01000036">
    <property type="protein sequence ID" value="EPF13163.1"/>
    <property type="molecule type" value="Genomic_DNA"/>
</dbReference>
<dbReference type="InterPro" id="IPR051715">
    <property type="entry name" value="Intimin-Invasin_domain"/>
</dbReference>
<evidence type="ECO:0000313" key="11">
    <source>
        <dbReference type="EMBL" id="EPF13163.1"/>
    </source>
</evidence>
<feature type="domain" description="Big-1" evidence="9">
    <location>
        <begin position="1152"/>
        <end position="1252"/>
    </location>
</feature>
<dbReference type="PANTHER" id="PTHR39576">
    <property type="entry name" value="ATTACHING AND EFFACING PROTEIN HOMOLOG-RELATED-RELATED"/>
    <property type="match status" value="1"/>
</dbReference>
<dbReference type="PROSITE" id="PS51782">
    <property type="entry name" value="LYSM"/>
    <property type="match status" value="1"/>
</dbReference>
<dbReference type="PROSITE" id="PS51127">
    <property type="entry name" value="BIG1"/>
    <property type="match status" value="6"/>
</dbReference>
<dbReference type="Gene3D" id="2.40.160.160">
    <property type="entry name" value="Inverse autotransporter, beta-domain"/>
    <property type="match status" value="1"/>
</dbReference>
<dbReference type="CDD" id="cd00118">
    <property type="entry name" value="LysM"/>
    <property type="match status" value="1"/>
</dbReference>
<dbReference type="InterPro" id="IPR015217">
    <property type="entry name" value="Invasin_dom_3"/>
</dbReference>
<comment type="similarity">
    <text evidence="2">Belongs to the intimin/invasin family.</text>
</comment>
<dbReference type="SUPFAM" id="SSF49373">
    <property type="entry name" value="Invasin/intimin cell-adhesion fragments"/>
    <property type="match status" value="9"/>
</dbReference>
<dbReference type="InterPro" id="IPR038177">
    <property type="entry name" value="IAT_beta_sf"/>
</dbReference>
<dbReference type="Pfam" id="PF11924">
    <property type="entry name" value="IAT_beta"/>
    <property type="match status" value="1"/>
</dbReference>
<dbReference type="InterPro" id="IPR003343">
    <property type="entry name" value="Big_2"/>
</dbReference>
<evidence type="ECO:0000256" key="7">
    <source>
        <dbReference type="ARBA" id="ARBA00023237"/>
    </source>
</evidence>
<dbReference type="HOGENOM" id="CLU_000210_1_0_6"/>
<dbReference type="GO" id="GO:0009279">
    <property type="term" value="C:cell outer membrane"/>
    <property type="evidence" value="ECO:0007669"/>
    <property type="project" value="UniProtKB-SubCell"/>
</dbReference>
<evidence type="ECO:0000259" key="9">
    <source>
        <dbReference type="PROSITE" id="PS51127"/>
    </source>
</evidence>
<dbReference type="InterPro" id="IPR003344">
    <property type="entry name" value="Big_1_dom"/>
</dbReference>
<dbReference type="Proteomes" id="UP000014585">
    <property type="component" value="Unassembled WGS sequence"/>
</dbReference>
<dbReference type="Gene3D" id="2.60.40.1080">
    <property type="match status" value="2"/>
</dbReference>
<keyword evidence="6" id="KW-1015">Disulfide bond</keyword>
<dbReference type="FunFam" id="2.40.160.160:FF:000001">
    <property type="entry name" value="Intimin-like inverse autotransporter SinH"/>
    <property type="match status" value="1"/>
</dbReference>
<proteinExistence type="inferred from homology"/>
<feature type="domain" description="Big-1" evidence="9">
    <location>
        <begin position="1052"/>
        <end position="1143"/>
    </location>
</feature>
<feature type="domain" description="Big-1" evidence="9">
    <location>
        <begin position="753"/>
        <end position="843"/>
    </location>
</feature>
<dbReference type="InterPro" id="IPR008964">
    <property type="entry name" value="Invasin/intimin_cell_adhesion"/>
</dbReference>
<dbReference type="SMART" id="SM00634">
    <property type="entry name" value="BID_1"/>
    <property type="match status" value="6"/>
</dbReference>
<evidence type="ECO:0000256" key="2">
    <source>
        <dbReference type="ARBA" id="ARBA00010116"/>
    </source>
</evidence>
<evidence type="ECO:0000256" key="3">
    <source>
        <dbReference type="ARBA" id="ARBA00017346"/>
    </source>
</evidence>
<dbReference type="PATRIC" id="fig|566551.4.peg.3984"/>
<dbReference type="Gene3D" id="3.10.350.10">
    <property type="entry name" value="LysM domain"/>
    <property type="match status" value="1"/>
</dbReference>
<dbReference type="InterPro" id="IPR024519">
    <property type="entry name" value="IAT_beta"/>
</dbReference>
<dbReference type="SMART" id="SM00257">
    <property type="entry name" value="LysM"/>
    <property type="match status" value="1"/>
</dbReference>
<evidence type="ECO:0000313" key="12">
    <source>
        <dbReference type="Proteomes" id="UP000014585"/>
    </source>
</evidence>
<dbReference type="InterPro" id="IPR013783">
    <property type="entry name" value="Ig-like_fold"/>
</dbReference>
<dbReference type="InterPro" id="IPR018392">
    <property type="entry name" value="LysM"/>
</dbReference>
<sequence length="1773" mass="187211">MTHGGPYFHKDLVKVSAVNKHTEIPIPFYLKSFAWLQIGVQILFPLACTLAPASAGAAAQKSIVSQAATELYILQPGENAASVARKYNMSLASLRAMNQSQVFAKGFNNVKSGDTLVVPLAPLPADKWRSDESASAEKEAQVQKWASLASRTGAFLSANPNGDAASSMARGMATGEASSHLQQWLSQFGTARVQLNADKNFSLENSQLDLLIPWYEQENKLLFAQGSLHETDDRLQSNLGAGLRWFNDGYMLGGNTFLDYDWSRAHARLGLGGEYWRDFLKLSANSYLRLTGWKNSKDIEDYEERPANGWDLRAEGWLPALPQLGGKLTYEQYYGKEVALFGKDNRQSDPYALTAGLSYTPVPLVTFNVDQRQGKAGEKATQFGVQLNYQFGMPWQQQISPDAVGSMRSLAGSRYDLVDRNNNIVLEYRKKEVIRLQTADLLAGYAGEQKSLNVSVNAKNGLDRIEWAAPSLLSAGGQILRESEASYSVILPGWQPGESGVNTYTVSGIAFDIKGNASERAETQVTVTQAAISLNSSSLTPTDATLTANGTAQQVFVLKVSDKDGNPVDIAADEITVKTQAQQTRSPQKAGIKPQDSVGHSLTAFTRRAAGEYVATLTAGTMAETFTMTPVVRNMSLAAASVAISADSTTAHVGELSVVHDNAKADGKDQNQLSVVVIDGEGNKVPSQIVNLAASDGAIIAKSVTTDSKGEAAVSLTHVRSGEVTVTAGFEGSESKTAKVVFVADEGSAQIASGNLAVTPEISSANGKAEKTVSVLVTDAKNNPVPNVTVALSASNNAKLKDASLKTNAQGEATTSLTSLTAGVSQVTVKVNKHSVTKDTMFTGNSDKASVVQVTPANPPYTADGTSAVTFSALINDDNGNPLPNIAVDWKSDRDSNEVKFSALQTVTDDKGIAKTDVTSTRAYPVSITAFTNASSKTADPITFVADSTKGLIARLVSDKPAIVADGKDSATITAKIADSLGNPLPNIPVALSANGGATLTPLAPQTDQNGLIKATLVTKKSGSILVTAGLANGQKETLSVEASADTSSWKIISVKPDTTSFVAGDAKGVTYSATVTDGFGNKLSDVVVSWQLKGASESFEPTSRTNSEGVAATTVKSNTAGTLMMEAWLDMGNNLQAGPVEVKAAAIDLAHSSFTADKTTIGADGKEKSSLTVVLKDSYDNAIVGKTVTLGGGSALSGFNLSKVVDNKDGSYTSEATSTAKGKVTLSASSEGKKIGSPIDVVVGAVTLDLRFDNAQQQAVYTRNFTQSQAVRGMPGGLTQQWSSSAPEVASVDGQTGKVTLLKSGEANIIVTTPGNAQYNPAMASYSLAVEKAHPQLSAKNGSLITAEWADGGSYKVLAQFGNSDAATVLTPRYVSKNTGVVTVDGSGVLKAVKPGETTITFDVLETEQFYGESVDVSYVLKKASINIGFSKSEVKTTDEQSFALQQPGRTIPSDAKTIWESSDSNVVRLSESGSVQGNVGKGKSRLTLNIVANDYYNASTAYYDVLIYSKPTISMGSISYTSKGSSSSSGDWKPLYTGDIFSVTWSADTANEYTAPASVDVILKTSSGIKLSTKTVRNPTGSIVTQFVPLQQFWGENVTVELVAKGYGNLETSVVAGRSVLVATPKLADIKPLISGNSYVYTTDQKGNLTDYCKSTASNPATDWRGRGRIDFKPGGKKIISPLTATLKGSVGGYRAQTFALLSGVATDSSNTLDPLSYDALQEDCWADHTRVFNTELLISFNGESETLNVYSVSINGGSHESANKGGNWSL</sequence>
<comment type="caution">
    <text evidence="11">The sequence shown here is derived from an EMBL/GenBank/DDBJ whole genome shotgun (WGS) entry which is preliminary data.</text>
</comment>
<name>S3IH40_9ENTR</name>
<dbReference type="PRINTS" id="PR01369">
    <property type="entry name" value="INTIMIN"/>
</dbReference>
<dbReference type="GO" id="GO:0007155">
    <property type="term" value="P:cell adhesion"/>
    <property type="evidence" value="ECO:0007669"/>
    <property type="project" value="InterPro"/>
</dbReference>
<evidence type="ECO:0000256" key="6">
    <source>
        <dbReference type="ARBA" id="ARBA00023157"/>
    </source>
</evidence>
<keyword evidence="7" id="KW-0998">Cell outer membrane</keyword>
<evidence type="ECO:0000256" key="5">
    <source>
        <dbReference type="ARBA" id="ARBA00023136"/>
    </source>
</evidence>
<dbReference type="Gene3D" id="2.60.40.10">
    <property type="entry name" value="Immunoglobulins"/>
    <property type="match status" value="7"/>
</dbReference>
<dbReference type="Pfam" id="PF02368">
    <property type="entry name" value="Big_2"/>
    <property type="match status" value="1"/>
</dbReference>
<evidence type="ECO:0000256" key="1">
    <source>
        <dbReference type="ARBA" id="ARBA00004442"/>
    </source>
</evidence>
<dbReference type="STRING" id="566551.HMPREF0201_04356"/>
<keyword evidence="5" id="KW-0472">Membrane</keyword>
<evidence type="ECO:0000259" key="10">
    <source>
        <dbReference type="PROSITE" id="PS51782"/>
    </source>
</evidence>
<protein>
    <recommendedName>
        <fullName evidence="3">Intimin</fullName>
    </recommendedName>
    <alternativeName>
        <fullName evidence="8">Attaching and effacing protein</fullName>
    </alternativeName>
</protein>
<dbReference type="Pfam" id="PF09134">
    <property type="entry name" value="Invasin_D3"/>
    <property type="match status" value="2"/>
</dbReference>
<evidence type="ECO:0000256" key="4">
    <source>
        <dbReference type="ARBA" id="ARBA00023026"/>
    </source>
</evidence>
<feature type="domain" description="Big-1" evidence="9">
    <location>
        <begin position="953"/>
        <end position="1044"/>
    </location>
</feature>
<dbReference type="PANTHER" id="PTHR39576:SF2">
    <property type="entry name" value="ATTACHING AND EFFACING PROTEIN HOMOLOG-RELATED"/>
    <property type="match status" value="1"/>
</dbReference>
<reference evidence="11 12" key="1">
    <citation type="submission" date="2013-04" db="EMBL/GenBank/DDBJ databases">
        <authorList>
            <person name="Weinstock G."/>
            <person name="Sodergren E."/>
            <person name="Lobos E.A."/>
            <person name="Fulton L."/>
            <person name="Fulton R."/>
            <person name="Courtney L."/>
            <person name="Fronick C."/>
            <person name="O'Laughlin M."/>
            <person name="Godfrey J."/>
            <person name="Wilson R.M."/>
            <person name="Miner T."/>
            <person name="Farmer C."/>
            <person name="Delehaunty K."/>
            <person name="Cordes M."/>
            <person name="Minx P."/>
            <person name="Tomlinson C."/>
            <person name="Chen J."/>
            <person name="Wollam A."/>
            <person name="Pepin K.H."/>
            <person name="Palsikar V.B."/>
            <person name="Zhang X."/>
            <person name="Suruliraj S."/>
            <person name="Perna N.T."/>
            <person name="Plunkett G."/>
            <person name="Warren W."/>
            <person name="Mitreva M."/>
            <person name="Mardis E.R."/>
            <person name="Wilson R.K."/>
        </authorList>
    </citation>
    <scope>NUCLEOTIDE SEQUENCE [LARGE SCALE GENOMIC DNA]</scope>
    <source>
        <strain evidence="11 12">DSM 4568</strain>
    </source>
</reference>
<comment type="subcellular location">
    <subcellularLocation>
        <location evidence="1">Cell outer membrane</location>
    </subcellularLocation>
</comment>